<keyword evidence="1" id="KW-0472">Membrane</keyword>
<evidence type="ECO:0000256" key="1">
    <source>
        <dbReference type="SAM" id="Phobius"/>
    </source>
</evidence>
<dbReference type="InterPro" id="IPR011049">
    <property type="entry name" value="Serralysin-like_metalloprot_C"/>
</dbReference>
<feature type="transmembrane region" description="Helical" evidence="1">
    <location>
        <begin position="283"/>
        <end position="305"/>
    </location>
</feature>
<evidence type="ECO:0000313" key="3">
    <source>
        <dbReference type="Proteomes" id="UP000060630"/>
    </source>
</evidence>
<dbReference type="SUPFAM" id="SSF49785">
    <property type="entry name" value="Galactose-binding domain-like"/>
    <property type="match status" value="1"/>
</dbReference>
<dbReference type="InterPro" id="IPR008979">
    <property type="entry name" value="Galactose-bd-like_sf"/>
</dbReference>
<feature type="transmembrane region" description="Helical" evidence="1">
    <location>
        <begin position="317"/>
        <end position="339"/>
    </location>
</feature>
<sequence>MLIQRKDELNLSSSDAKSIDNLKRYAEQLAGVSADDLKALRSRFPELTEAQLIEKAAVDATLRSLKGNAQAEEAFKVGAWKSGDAERFLAARGILALSVDRQVINPDALQNLIGSGSALDHIRLVAAVRQLEPTLAAAIVTRLTESTDLSSRNLGEVLSPIEIGGAMPRAETVSTVGGDALGVFTTLTSVQQIITNWNQLSATQRGLDIAGTVGGLATLSPISKAISSAFSATGFALGEVGEAVKGSVLSLALAPVTFASIGEQWKDFWQNGGDTNSLSYRSLVASTVITTVTTAASIALSAVSVAASLGAVAATSILGAVASAAGPIGVAIGAAAFLINGIVQGAMQVAQFDRDFDNVGDKVEQFFASWAGVQTDGLQHAMVRQEARQDAERQQQSLTEQWVVTRQYLSDVFAKDGYSQLAVSDRTYAVTPGIVQVRDNTTGTNTYSYLLQSSAKYDKDIKYIQSNSTEEGNSVWSQLGDKPGAVVIGTQNKRNLFNLDGETNLKTVSGGTQNDVFNLARDANVETLSGGGGDDTLIWQAGNVKAPNIVVSVEIDTVTGKAKAHDDTGNPQGDKYLQQFSVSKIGNFSISATGNVVIRAEDQDNHLLEAKAARSDLYGGTGTNTFVLNNNTYAYSRSNDLFLWTAGANASIQLSPNSSRFTLPNGTRIGDGSQKLPVNDAQQAAFIELPYAYADLRISRDGHALKLVARNGATLTVDNMFELGGRVQKNKLLQLRDKNGRIFSLNLPEGLAGEASSVSLADVPKAFVFRKAEGGERSASQPLHLHGDTATNSYNFDKATGYFVIDPQTTPYMTLVLNPGNGIQYSYASDGALTVTRKNADGILSLEIPNYSRIKDQLNFYSYVTRLNAGSGLPNPVSLVKVVLPASGTGTLTAQNAVRLNEDLDHGVLALPRDEAIIPNVSAKGPYNLSGSDLHHWVIGAAAAEGLSANIQDPKNLANLRQGNDLIVYDASKLDKTYGLSATTYLRIQDYFSQTKVNLNVNATAYVGTDKDDLIDLPATYTELLGGNGADRYRVDMTAGKVYKIDNMATDGVVDTLVLHGVRNIGGVLAIRRGTDLMLKYQRSAVLLKNYLQDAEHRHLSLRLNDGDSFEYVIPVVDVNSDIDYYQIDPHRAGQRVYIFDSRKTNVIDVGAGGGPYSATVVLPQDISDYNKEVVGSDLKLISKGDSKSIIYLSNYYAHPAATSFVWNDVLTWQGGLVSKGGEELGTVLPDNWHQALLDAGVPREWLVRYVNASVTTVSAAKTVLAFQNDHYLKLITDQMEAKTQMNTANTLTAFVSIKIPSYGDRAISRVFGNRESVYGTGFEFSINHAGDLILRANALDNTYYNQTLARNFVTTGEQTSLLFAYDPRSRDLRIWKQGNNQPLYARDLGGSFQQAWTQGTGFYTSAGSAGQLYIGNPAQISTTVGAAITTTSVGTLTVPTSGELAKDIYRIQGVPGLPDTAINYLVDTARLTSLTQINAVVTYLNRGLRDPAIVAALVGAGGTFSASTIDVNLINTLLTEKASVSFIVEAMREKLNLVDASLYLRAGVTAVELPVVGNLLRDGGTAPEAVMRKALLIQGYKSETAAQLAPILAETGLSTRTQVLEYLHAGTTDIAAVKRYVRAGVSVNELETGNRNRGAYASGDRRKVVAVSVSDSLAQPVVSRRHYLNQDYTDSGGYTLKAGQLLEAGALANTNYSLSRPSITTVVEGTVNQFRGNSTLDNLVDGQVKAGDAWAWSWKSPAGADGKTETKLRLSNQNNSSNAGWIEFDLRDKIALTSIQLRGRGGDGTAINLKVQAKSANGQWNDVSSGSTWRPSGDSAFALNLDALDVPYDAYRLAFQQGDLPTDFWLEEVNFSTKALPLQPQAAALVQSMASFGASANGGMSAAVALGTSTASVGAVTQPQLLTGRVL</sequence>
<protein>
    <submittedName>
        <fullName evidence="2">Uncharacterized protein</fullName>
    </submittedName>
</protein>
<dbReference type="Gene3D" id="2.60.120.260">
    <property type="entry name" value="Galactose-binding domain-like"/>
    <property type="match status" value="1"/>
</dbReference>
<reference evidence="2 3" key="1">
    <citation type="submission" date="2015-11" db="EMBL/GenBank/DDBJ databases">
        <title>Expanding the genomic diversity of Burkholderia species for the development of highly accurate diagnostics.</title>
        <authorList>
            <person name="Sahl J."/>
            <person name="Keim P."/>
            <person name="Wagner D."/>
        </authorList>
    </citation>
    <scope>NUCLEOTIDE SEQUENCE [LARGE SCALE GENOMIC DNA]</scope>
    <source>
        <strain evidence="2 3">MSMB2087WGS</strain>
    </source>
</reference>
<keyword evidence="1" id="KW-1133">Transmembrane helix</keyword>
<keyword evidence="1" id="KW-0812">Transmembrane</keyword>
<gene>
    <name evidence="2" type="ORF">WL29_09380</name>
</gene>
<evidence type="ECO:0000313" key="2">
    <source>
        <dbReference type="EMBL" id="KWA69240.1"/>
    </source>
</evidence>
<accession>A0A125DHP3</accession>
<dbReference type="SUPFAM" id="SSF51120">
    <property type="entry name" value="beta-Roll"/>
    <property type="match status" value="1"/>
</dbReference>
<dbReference type="Proteomes" id="UP000060630">
    <property type="component" value="Unassembled WGS sequence"/>
</dbReference>
<proteinExistence type="predicted"/>
<organism evidence="2 3">
    <name type="scientific">Burkholderia ubonensis</name>
    <dbReference type="NCBI Taxonomy" id="101571"/>
    <lineage>
        <taxon>Bacteria</taxon>
        <taxon>Pseudomonadati</taxon>
        <taxon>Pseudomonadota</taxon>
        <taxon>Betaproteobacteria</taxon>
        <taxon>Burkholderiales</taxon>
        <taxon>Burkholderiaceae</taxon>
        <taxon>Burkholderia</taxon>
        <taxon>Burkholderia cepacia complex</taxon>
    </lineage>
</organism>
<dbReference type="EMBL" id="LPHD01000228">
    <property type="protein sequence ID" value="KWA69240.1"/>
    <property type="molecule type" value="Genomic_DNA"/>
</dbReference>
<name>A0A125DHP3_9BURK</name>
<comment type="caution">
    <text evidence="2">The sequence shown here is derived from an EMBL/GenBank/DDBJ whole genome shotgun (WGS) entry which is preliminary data.</text>
</comment>